<proteinExistence type="predicted"/>
<name>A0A5K1ARA3_9MAGN</name>
<reference evidence="1" key="1">
    <citation type="submission" date="2019-09" db="EMBL/GenBank/DDBJ databases">
        <authorList>
            <person name="Zhang L."/>
        </authorList>
    </citation>
    <scope>NUCLEOTIDE SEQUENCE</scope>
</reference>
<evidence type="ECO:0000313" key="1">
    <source>
        <dbReference type="EMBL" id="VVW04584.1"/>
    </source>
</evidence>
<protein>
    <submittedName>
        <fullName evidence="1">Uncharacterized protein</fullName>
    </submittedName>
</protein>
<organism evidence="1">
    <name type="scientific">Nymphaea colorata</name>
    <name type="common">pocket water lily</name>
    <dbReference type="NCBI Taxonomy" id="210225"/>
    <lineage>
        <taxon>Eukaryota</taxon>
        <taxon>Viridiplantae</taxon>
        <taxon>Streptophyta</taxon>
        <taxon>Embryophyta</taxon>
        <taxon>Tracheophyta</taxon>
        <taxon>Spermatophyta</taxon>
        <taxon>Magnoliopsida</taxon>
        <taxon>Nymphaeales</taxon>
        <taxon>Nymphaeaceae</taxon>
        <taxon>Nymphaea</taxon>
    </lineage>
</organism>
<accession>A0A5K1ARA3</accession>
<sequence>MNMINDGR</sequence>
<dbReference type="EMBL" id="LR721780">
    <property type="protein sequence ID" value="VVW04584.1"/>
    <property type="molecule type" value="Genomic_DNA"/>
</dbReference>
<gene>
    <name evidence="1" type="ORF">NYM_LOCUS12347</name>
</gene>